<reference evidence="2" key="2">
    <citation type="journal article" date="2007" name="Science">
        <title>Draft genome sequence of the sexually transmitted pathogen Trichomonas vaginalis.</title>
        <authorList>
            <person name="Carlton J.M."/>
            <person name="Hirt R.P."/>
            <person name="Silva J.C."/>
            <person name="Delcher A.L."/>
            <person name="Schatz M."/>
            <person name="Zhao Q."/>
            <person name="Wortman J.R."/>
            <person name="Bidwell S.L."/>
            <person name="Alsmark U.C.M."/>
            <person name="Besteiro S."/>
            <person name="Sicheritz-Ponten T."/>
            <person name="Noel C.J."/>
            <person name="Dacks J.B."/>
            <person name="Foster P.G."/>
            <person name="Simillion C."/>
            <person name="Van de Peer Y."/>
            <person name="Miranda-Saavedra D."/>
            <person name="Barton G.J."/>
            <person name="Westrop G.D."/>
            <person name="Mueller S."/>
            <person name="Dessi D."/>
            <person name="Fiori P.L."/>
            <person name="Ren Q."/>
            <person name="Paulsen I."/>
            <person name="Zhang H."/>
            <person name="Bastida-Corcuera F.D."/>
            <person name="Simoes-Barbosa A."/>
            <person name="Brown M.T."/>
            <person name="Hayes R.D."/>
            <person name="Mukherjee M."/>
            <person name="Okumura C.Y."/>
            <person name="Schneider R."/>
            <person name="Smith A.J."/>
            <person name="Vanacova S."/>
            <person name="Villalvazo M."/>
            <person name="Haas B.J."/>
            <person name="Pertea M."/>
            <person name="Feldblyum T.V."/>
            <person name="Utterback T.R."/>
            <person name="Shu C.L."/>
            <person name="Osoegawa K."/>
            <person name="de Jong P.J."/>
            <person name="Hrdy I."/>
            <person name="Horvathova L."/>
            <person name="Zubacova Z."/>
            <person name="Dolezal P."/>
            <person name="Malik S.B."/>
            <person name="Logsdon J.M. Jr."/>
            <person name="Henze K."/>
            <person name="Gupta A."/>
            <person name="Wang C.C."/>
            <person name="Dunne R.L."/>
            <person name="Upcroft J.A."/>
            <person name="Upcroft P."/>
            <person name="White O."/>
            <person name="Salzberg S.L."/>
            <person name="Tang P."/>
            <person name="Chiu C.-H."/>
            <person name="Lee Y.-S."/>
            <person name="Embley T.M."/>
            <person name="Coombs G.H."/>
            <person name="Mottram J.C."/>
            <person name="Tachezy J."/>
            <person name="Fraser-Liggett C.M."/>
            <person name="Johnson P.J."/>
        </authorList>
    </citation>
    <scope>NUCLEOTIDE SEQUENCE [LARGE SCALE GENOMIC DNA]</scope>
    <source>
        <strain evidence="2">G3</strain>
    </source>
</reference>
<dbReference type="InterPro" id="IPR050767">
    <property type="entry name" value="Sel1_AlgK"/>
</dbReference>
<evidence type="ECO:0000313" key="3">
    <source>
        <dbReference type="Proteomes" id="UP000001542"/>
    </source>
</evidence>
<organism evidence="2 3">
    <name type="scientific">Trichomonas vaginalis (strain ATCC PRA-98 / G3)</name>
    <dbReference type="NCBI Taxonomy" id="412133"/>
    <lineage>
        <taxon>Eukaryota</taxon>
        <taxon>Metamonada</taxon>
        <taxon>Parabasalia</taxon>
        <taxon>Trichomonadida</taxon>
        <taxon>Trichomonadidae</taxon>
        <taxon>Trichomonas</taxon>
    </lineage>
</organism>
<dbReference type="eggNOG" id="KOG1550">
    <property type="taxonomic scope" value="Eukaryota"/>
</dbReference>
<dbReference type="VEuPathDB" id="TrichDB:TVAGG3_0239110"/>
<evidence type="ECO:0000313" key="2">
    <source>
        <dbReference type="EMBL" id="EAY12078.1"/>
    </source>
</evidence>
<dbReference type="KEGG" id="tva:4770038"/>
<dbReference type="AlphaFoldDB" id="A2E5N7"/>
<proteinExistence type="inferred from homology"/>
<dbReference type="SUPFAM" id="SSF81901">
    <property type="entry name" value="HCP-like"/>
    <property type="match status" value="2"/>
</dbReference>
<dbReference type="SMART" id="SM00671">
    <property type="entry name" value="SEL1"/>
    <property type="match status" value="7"/>
</dbReference>
<accession>A2E5N7</accession>
<dbReference type="InterPro" id="IPR011990">
    <property type="entry name" value="TPR-like_helical_dom_sf"/>
</dbReference>
<dbReference type="OrthoDB" id="2384430at2759"/>
<keyword evidence="3" id="KW-1185">Reference proteome</keyword>
<protein>
    <submittedName>
        <fullName evidence="2">TPR repeat protein, putative</fullName>
    </submittedName>
</protein>
<gene>
    <name evidence="2" type="ORF">TVAG_039260</name>
</gene>
<dbReference type="Pfam" id="PF08238">
    <property type="entry name" value="Sel1"/>
    <property type="match status" value="6"/>
</dbReference>
<dbReference type="VEuPathDB" id="TrichDB:TVAG_039260"/>
<dbReference type="EMBL" id="DS113308">
    <property type="protein sequence ID" value="EAY12078.1"/>
    <property type="molecule type" value="Genomic_DNA"/>
</dbReference>
<dbReference type="PANTHER" id="PTHR11102:SF147">
    <property type="entry name" value="SEL1L ADAPTOR SUBUNIT OF ERAD E3 UBIQUITIN LIGASE"/>
    <property type="match status" value="1"/>
</dbReference>
<comment type="similarity">
    <text evidence="1">Belongs to the sel-1 family.</text>
</comment>
<dbReference type="Proteomes" id="UP000001542">
    <property type="component" value="Unassembled WGS sequence"/>
</dbReference>
<reference evidence="2" key="1">
    <citation type="submission" date="2006-10" db="EMBL/GenBank/DDBJ databases">
        <authorList>
            <person name="Amadeo P."/>
            <person name="Zhao Q."/>
            <person name="Wortman J."/>
            <person name="Fraser-Liggett C."/>
            <person name="Carlton J."/>
        </authorList>
    </citation>
    <scope>NUCLEOTIDE SEQUENCE</scope>
    <source>
        <strain evidence="2">G3</strain>
    </source>
</reference>
<dbReference type="STRING" id="5722.A2E5N7"/>
<name>A2E5N7_TRIV3</name>
<dbReference type="Gene3D" id="1.25.40.10">
    <property type="entry name" value="Tetratricopeptide repeat domain"/>
    <property type="match status" value="1"/>
</dbReference>
<evidence type="ECO:0000256" key="1">
    <source>
        <dbReference type="ARBA" id="ARBA00038101"/>
    </source>
</evidence>
<dbReference type="SMR" id="A2E5N7"/>
<dbReference type="PANTHER" id="PTHR11102">
    <property type="entry name" value="SEL-1-LIKE PROTEIN"/>
    <property type="match status" value="1"/>
</dbReference>
<dbReference type="InParanoid" id="A2E5N7"/>
<sequence length="364" mass="40919">MYDNPYKLALIIGGSFSVTFPQKTIFKDCESLIRACWNPKLSLRPTFDTIVNTLHKSMQEVSNVNVNAIMKELHFFNSNIRDLVPPTAPKFFAQMTFAAIGGWPIGMKDYANVWLKGKHFAPNIPKGLYYLKKAARAGNGKACEMLGLFYEQGRHVEQDLMEAYDLFEIASQYPDCTFSAYKFAYFLINGIGGLKDQNRGFTVCKQGADNKNYNNLDCINYLGELYEYGYGTAKDIKKAKEYYKLAAKSNFPKALYNIARTMEEDPKSRKKDIKPAYEKAANAGSPEAMNRLGEMNMEDKKNGSPDKAVGYFTEAASKGCLKANYNMALYLYSIGNDKVATDYMENAARGGLAEAVQYLKNTPH</sequence>
<dbReference type="InterPro" id="IPR006597">
    <property type="entry name" value="Sel1-like"/>
</dbReference>